<protein>
    <submittedName>
        <fullName evidence="2">Uncharacterized protein</fullName>
    </submittedName>
</protein>
<reference evidence="2 3" key="1">
    <citation type="submission" date="2021-03" db="EMBL/GenBank/DDBJ databases">
        <title>Sequencing the genomes of 1000 actinobacteria strains.</title>
        <authorList>
            <person name="Klenk H.-P."/>
        </authorList>
    </citation>
    <scope>NUCLEOTIDE SEQUENCE [LARGE SCALE GENOMIC DNA]</scope>
    <source>
        <strain evidence="2 3">DSM 46670</strain>
    </source>
</reference>
<proteinExistence type="predicted"/>
<accession>A0ABS4TAK1</accession>
<feature type="compositionally biased region" description="Polar residues" evidence="1">
    <location>
        <begin position="80"/>
        <end position="100"/>
    </location>
</feature>
<evidence type="ECO:0000313" key="2">
    <source>
        <dbReference type="EMBL" id="MBP2320903.1"/>
    </source>
</evidence>
<dbReference type="RefSeq" id="WP_209635442.1">
    <property type="nucleotide sequence ID" value="NZ_JAGINW010000001.1"/>
</dbReference>
<dbReference type="Proteomes" id="UP001519332">
    <property type="component" value="Unassembled WGS sequence"/>
</dbReference>
<feature type="region of interest" description="Disordered" evidence="1">
    <location>
        <begin position="1"/>
        <end position="48"/>
    </location>
</feature>
<comment type="caution">
    <text evidence="2">The sequence shown here is derived from an EMBL/GenBank/DDBJ whole genome shotgun (WGS) entry which is preliminary data.</text>
</comment>
<evidence type="ECO:0000256" key="1">
    <source>
        <dbReference type="SAM" id="MobiDB-lite"/>
    </source>
</evidence>
<organism evidence="2 3">
    <name type="scientific">Kibdelosporangium banguiense</name>
    <dbReference type="NCBI Taxonomy" id="1365924"/>
    <lineage>
        <taxon>Bacteria</taxon>
        <taxon>Bacillati</taxon>
        <taxon>Actinomycetota</taxon>
        <taxon>Actinomycetes</taxon>
        <taxon>Pseudonocardiales</taxon>
        <taxon>Pseudonocardiaceae</taxon>
        <taxon>Kibdelosporangium</taxon>
    </lineage>
</organism>
<keyword evidence="3" id="KW-1185">Reference proteome</keyword>
<feature type="region of interest" description="Disordered" evidence="1">
    <location>
        <begin position="68"/>
        <end position="107"/>
    </location>
</feature>
<feature type="compositionally biased region" description="Basic and acidic residues" evidence="1">
    <location>
        <begin position="10"/>
        <end position="25"/>
    </location>
</feature>
<name>A0ABS4TAK1_9PSEU</name>
<gene>
    <name evidence="2" type="ORF">JOF56_001288</name>
</gene>
<dbReference type="EMBL" id="JAGINW010000001">
    <property type="protein sequence ID" value="MBP2320903.1"/>
    <property type="molecule type" value="Genomic_DNA"/>
</dbReference>
<evidence type="ECO:0000313" key="3">
    <source>
        <dbReference type="Proteomes" id="UP001519332"/>
    </source>
</evidence>
<sequence length="107" mass="11542">MTGKNGLTYRLDHESVTYQPGEHRSPAWNKAAGPNLAGPAPPFRRSSNHAYRQGDQIMVALPMFSDSAGHSGYPEPVDQGSVSVRTSASDPDGNTVSQTIIRAYQVK</sequence>